<sequence length="308" mass="35194">MRASERHASLPLGHVITQWFHFGHRTNCGLKPHHRFPRHANLDRRLAVTMTYHQVANPRSGRPTLTATSAAGRGFWRAVATVVRSADLALGGREGRKSLTLRSEMTRLRERWLRQACVARDETKTISDQGDDSPRFARAYSVWRGMKQRPFQTRATTALASLGQSALAHIPIAVVRCCHNAVSARRLGNSIATCDIRVRFPGRREEAESAILCYWVSAFLFFFDIEKCASEELVSANFLGNRKSDGYIQHVEQLPMHFYQLGCNMSIKLRYLHSHLDYFPESLGDLSEEQGERFHQDIRTMEIRYQGH</sequence>
<gene>
    <name evidence="1" type="ORF">EVAR_3559_1</name>
</gene>
<reference evidence="1 2" key="1">
    <citation type="journal article" date="2019" name="Commun. Biol.">
        <title>The bagworm genome reveals a unique fibroin gene that provides high tensile strength.</title>
        <authorList>
            <person name="Kono N."/>
            <person name="Nakamura H."/>
            <person name="Ohtoshi R."/>
            <person name="Tomita M."/>
            <person name="Numata K."/>
            <person name="Arakawa K."/>
        </authorList>
    </citation>
    <scope>NUCLEOTIDE SEQUENCE [LARGE SCALE GENOMIC DNA]</scope>
</reference>
<evidence type="ECO:0000313" key="1">
    <source>
        <dbReference type="EMBL" id="GBP06198.1"/>
    </source>
</evidence>
<organism evidence="1 2">
    <name type="scientific">Eumeta variegata</name>
    <name type="common">Bagworm moth</name>
    <name type="synonym">Eumeta japonica</name>
    <dbReference type="NCBI Taxonomy" id="151549"/>
    <lineage>
        <taxon>Eukaryota</taxon>
        <taxon>Metazoa</taxon>
        <taxon>Ecdysozoa</taxon>
        <taxon>Arthropoda</taxon>
        <taxon>Hexapoda</taxon>
        <taxon>Insecta</taxon>
        <taxon>Pterygota</taxon>
        <taxon>Neoptera</taxon>
        <taxon>Endopterygota</taxon>
        <taxon>Lepidoptera</taxon>
        <taxon>Glossata</taxon>
        <taxon>Ditrysia</taxon>
        <taxon>Tineoidea</taxon>
        <taxon>Psychidae</taxon>
        <taxon>Oiketicinae</taxon>
        <taxon>Eumeta</taxon>
    </lineage>
</organism>
<comment type="caution">
    <text evidence="1">The sequence shown here is derived from an EMBL/GenBank/DDBJ whole genome shotgun (WGS) entry which is preliminary data.</text>
</comment>
<keyword evidence="2" id="KW-1185">Reference proteome</keyword>
<dbReference type="AlphaFoldDB" id="A0A4C1SYE2"/>
<dbReference type="OrthoDB" id="8063408at2759"/>
<dbReference type="EMBL" id="BGZK01000021">
    <property type="protein sequence ID" value="GBP06198.1"/>
    <property type="molecule type" value="Genomic_DNA"/>
</dbReference>
<accession>A0A4C1SYE2</accession>
<evidence type="ECO:0000313" key="2">
    <source>
        <dbReference type="Proteomes" id="UP000299102"/>
    </source>
</evidence>
<dbReference type="PANTHER" id="PTHR46114">
    <property type="entry name" value="APPLE DOMAIN-CONTAINING PROTEIN"/>
    <property type="match status" value="1"/>
</dbReference>
<dbReference type="PANTHER" id="PTHR46114:SF1">
    <property type="entry name" value="ZAD DOMAIN-CONTAINING PROTEIN"/>
    <property type="match status" value="1"/>
</dbReference>
<proteinExistence type="predicted"/>
<name>A0A4C1SYE2_EUMVA</name>
<protein>
    <submittedName>
        <fullName evidence="1">Uncharacterized protein</fullName>
    </submittedName>
</protein>
<dbReference type="Proteomes" id="UP000299102">
    <property type="component" value="Unassembled WGS sequence"/>
</dbReference>